<accession>A0A7C4L1G4</accession>
<feature type="chain" id="PRO_5028005139" description="Histidine kinase domain-containing protein" evidence="3">
    <location>
        <begin position="30"/>
        <end position="1214"/>
    </location>
</feature>
<dbReference type="InterPro" id="IPR005467">
    <property type="entry name" value="His_kinase_dom"/>
</dbReference>
<comment type="caution">
    <text evidence="5">The sequence shown here is derived from an EMBL/GenBank/DDBJ whole genome shotgun (WGS) entry which is preliminary data.</text>
</comment>
<gene>
    <name evidence="5" type="ORF">ENT17_05990</name>
</gene>
<dbReference type="Pfam" id="PF02518">
    <property type="entry name" value="HATPase_c"/>
    <property type="match status" value="1"/>
</dbReference>
<dbReference type="PANTHER" id="PTHR43547">
    <property type="entry name" value="TWO-COMPONENT HISTIDINE KINASE"/>
    <property type="match status" value="1"/>
</dbReference>
<dbReference type="GO" id="GO:0016020">
    <property type="term" value="C:membrane"/>
    <property type="evidence" value="ECO:0007669"/>
    <property type="project" value="InterPro"/>
</dbReference>
<dbReference type="AlphaFoldDB" id="A0A7C4L1G4"/>
<dbReference type="Gene3D" id="3.30.565.10">
    <property type="entry name" value="Histidine kinase-like ATPase, C-terminal domain"/>
    <property type="match status" value="1"/>
</dbReference>
<dbReference type="InterPro" id="IPR029016">
    <property type="entry name" value="GAF-like_dom_sf"/>
</dbReference>
<protein>
    <recommendedName>
        <fullName evidence="4">Histidine kinase domain-containing protein</fullName>
    </recommendedName>
</protein>
<dbReference type="SUPFAM" id="SSF55874">
    <property type="entry name" value="ATPase domain of HSP90 chaperone/DNA topoisomerase II/histidine kinase"/>
    <property type="match status" value="1"/>
</dbReference>
<keyword evidence="1" id="KW-0597">Phosphoprotein</keyword>
<dbReference type="Gene3D" id="2.60.40.10">
    <property type="entry name" value="Immunoglobulins"/>
    <property type="match status" value="1"/>
</dbReference>
<sequence>MKFSKFFRCIFLLLACIIPFGMSTQSATAYTGQVRFDHLTVEDGLSQSSVRAIVQDAQGFLWFGTEEGLNRYDGFGFEIFKHDPQNPNSLQSNVITSLYVDRAGDLWIGTSRGLDRYRINENAFDHYPLVEIGQDGLWGSTIEAVLQDENDHLWVATQAGGLNRLNPANGEILHFIPVENDPKSLFSRDIYDLVPDGTGGLWLATDGGLSHYDPTSGYFTHYRYNRFNPFSLSDNRCRSLFVDHEGYLWVGTERGGLNRLISASGRFERYQNDPEDAATLVSNQVFDILQDSSDILWVATREGISLLTPGSSQFSHLRKDRNDPASLNNNVVTALFQDRGGVMWVGTFGGGVNRYAAYANKFQRYIQRPGDLSSLSDSTVFAISQTPDGTLWIGTLSGGLNRLERESGRMRYYYHLTTQPQSIASNDIRALFTDHKGTLWIGTANAGVDQFDPLTSTFLHFQIDPQNPNLSAQYAITTFFEDSQQQLWVGTRGYGFHRFQPESRSFAHYNLPSENNSAQLVRAIREDEDGNFWIATYDGVFVFDPRREQFLQHYRAEGSQSNSLSSNTILSIYVQDQDTVWFGTWSGGLNRLDRRTGILTVFTEKDGLANDTVYAILPDSDGNLWLSTNRGLSRFEPASGRFRNFDVSDGLTSNEFNAGAAYVSPQGEFFLGSVNGLISFFPSQVQDNPIPPPVIIRSFSLYNQIERKNLPDGDSILLSYRDTFIGFEFAALDFTAPHKNQFAYKLEGFDSDWNYLGNRNFVTFTNLRGGDYTLRVKAANNDGVWNEEGIAIHLRVTPPFYTRGWFILLSGAGVLGLVYAGYRLRLHRVESQKRALEQLVLERTHEIERRRQVAEGLREIIAILNTNQSLQESLDYIIHQALQLVHARHALIFYHPPGQPPQEMAGELPPNLQAYAPLVEETLKGQITWIEDIHQYRQKHPEKEIFPGDQGALLAIPLSSGDHVDGGLILTFVQAGALPDEDYKTALTLADQAALAIGNANLRQQAEELAKISERSRIARDLHDAVTQTLFASTLIADVLPRLWQRNPQEGLRRLDELRLLSRGALAEMRSLLVELRPGSLLEADLSELIQQLCDAFTSRTRLQINCGIQSVAKQPADVQIAFYRIAQEALNNIARHAHAQRVKVTLEIEEGSLTLTICDDGKGFDRDNVPPAHFGLEIMRERAQSIHASLKVESKPSEGTCIRLTYQHPQKTL</sequence>
<dbReference type="InterPro" id="IPR015943">
    <property type="entry name" value="WD40/YVTN_repeat-like_dom_sf"/>
</dbReference>
<dbReference type="InterPro" id="IPR036890">
    <property type="entry name" value="HATPase_C_sf"/>
</dbReference>
<dbReference type="InterPro" id="IPR013783">
    <property type="entry name" value="Ig-like_fold"/>
</dbReference>
<dbReference type="SUPFAM" id="SSF55781">
    <property type="entry name" value="GAF domain-like"/>
    <property type="match status" value="1"/>
</dbReference>
<dbReference type="SMART" id="SM00387">
    <property type="entry name" value="HATPase_c"/>
    <property type="match status" value="1"/>
</dbReference>
<dbReference type="GO" id="GO:0000155">
    <property type="term" value="F:phosphorelay sensor kinase activity"/>
    <property type="evidence" value="ECO:0007669"/>
    <property type="project" value="InterPro"/>
</dbReference>
<dbReference type="PROSITE" id="PS50109">
    <property type="entry name" value="HIS_KIN"/>
    <property type="match status" value="1"/>
</dbReference>
<keyword evidence="2" id="KW-0418">Kinase</keyword>
<evidence type="ECO:0000259" key="4">
    <source>
        <dbReference type="PROSITE" id="PS50109"/>
    </source>
</evidence>
<evidence type="ECO:0000256" key="2">
    <source>
        <dbReference type="ARBA" id="ARBA00022777"/>
    </source>
</evidence>
<name>A0A7C4L1G4_9CHLR</name>
<evidence type="ECO:0000313" key="5">
    <source>
        <dbReference type="EMBL" id="HGS87155.1"/>
    </source>
</evidence>
<organism evidence="5">
    <name type="scientific">Bellilinea caldifistulae</name>
    <dbReference type="NCBI Taxonomy" id="360411"/>
    <lineage>
        <taxon>Bacteria</taxon>
        <taxon>Bacillati</taxon>
        <taxon>Chloroflexota</taxon>
        <taxon>Anaerolineae</taxon>
        <taxon>Anaerolineales</taxon>
        <taxon>Anaerolineaceae</taxon>
        <taxon>Bellilinea</taxon>
    </lineage>
</organism>
<evidence type="ECO:0000256" key="3">
    <source>
        <dbReference type="SAM" id="SignalP"/>
    </source>
</evidence>
<dbReference type="Pfam" id="PF07730">
    <property type="entry name" value="HisKA_3"/>
    <property type="match status" value="1"/>
</dbReference>
<proteinExistence type="predicted"/>
<dbReference type="Gene3D" id="3.30.450.40">
    <property type="match status" value="1"/>
</dbReference>
<reference evidence="5" key="1">
    <citation type="journal article" date="2020" name="mSystems">
        <title>Genome- and Community-Level Interaction Insights into Carbon Utilization and Element Cycling Functions of Hydrothermarchaeota in Hydrothermal Sediment.</title>
        <authorList>
            <person name="Zhou Z."/>
            <person name="Liu Y."/>
            <person name="Xu W."/>
            <person name="Pan J."/>
            <person name="Luo Z.H."/>
            <person name="Li M."/>
        </authorList>
    </citation>
    <scope>NUCLEOTIDE SEQUENCE [LARGE SCALE GENOMIC DNA]</scope>
    <source>
        <strain evidence="5">SpSt-556</strain>
    </source>
</reference>
<keyword evidence="2" id="KW-0808">Transferase</keyword>
<dbReference type="GO" id="GO:0046983">
    <property type="term" value="F:protein dimerization activity"/>
    <property type="evidence" value="ECO:0007669"/>
    <property type="project" value="InterPro"/>
</dbReference>
<dbReference type="InterPro" id="IPR011123">
    <property type="entry name" value="Y_Y_Y"/>
</dbReference>
<dbReference type="InterPro" id="IPR003018">
    <property type="entry name" value="GAF"/>
</dbReference>
<dbReference type="PANTHER" id="PTHR43547:SF2">
    <property type="entry name" value="HYBRID SIGNAL TRANSDUCTION HISTIDINE KINASE C"/>
    <property type="match status" value="1"/>
</dbReference>
<dbReference type="SMART" id="SM00065">
    <property type="entry name" value="GAF"/>
    <property type="match status" value="1"/>
</dbReference>
<dbReference type="Pfam" id="PF07494">
    <property type="entry name" value="Reg_prop"/>
    <property type="match status" value="9"/>
</dbReference>
<dbReference type="InterPro" id="IPR003594">
    <property type="entry name" value="HATPase_dom"/>
</dbReference>
<dbReference type="EMBL" id="DSXR01000057">
    <property type="protein sequence ID" value="HGS87155.1"/>
    <property type="molecule type" value="Genomic_DNA"/>
</dbReference>
<dbReference type="InterPro" id="IPR011110">
    <property type="entry name" value="Reg_prop"/>
</dbReference>
<dbReference type="Gene3D" id="1.20.5.1930">
    <property type="match status" value="1"/>
</dbReference>
<feature type="domain" description="Histidine kinase" evidence="4">
    <location>
        <begin position="1017"/>
        <end position="1211"/>
    </location>
</feature>
<dbReference type="InterPro" id="IPR011712">
    <property type="entry name" value="Sig_transdc_His_kin_sub3_dim/P"/>
</dbReference>
<dbReference type="Pfam" id="PF07495">
    <property type="entry name" value="Y_Y_Y"/>
    <property type="match status" value="1"/>
</dbReference>
<dbReference type="SUPFAM" id="SSF63829">
    <property type="entry name" value="Calcium-dependent phosphotriesterase"/>
    <property type="match status" value="4"/>
</dbReference>
<feature type="signal peptide" evidence="3">
    <location>
        <begin position="1"/>
        <end position="29"/>
    </location>
</feature>
<dbReference type="Gene3D" id="2.130.10.10">
    <property type="entry name" value="YVTN repeat-like/Quinoprotein amine dehydrogenase"/>
    <property type="match status" value="2"/>
</dbReference>
<evidence type="ECO:0000256" key="1">
    <source>
        <dbReference type="ARBA" id="ARBA00022553"/>
    </source>
</evidence>
<keyword evidence="3" id="KW-0732">Signal</keyword>
<dbReference type="CDD" id="cd16917">
    <property type="entry name" value="HATPase_UhpB-NarQ-NarX-like"/>
    <property type="match status" value="1"/>
</dbReference>